<dbReference type="SUPFAM" id="SSF82771">
    <property type="entry name" value="GIY-YIG endonuclease"/>
    <property type="match status" value="1"/>
</dbReference>
<dbReference type="Pfam" id="PF01541">
    <property type="entry name" value="GIY-YIG"/>
    <property type="match status" value="1"/>
</dbReference>
<dbReference type="EMBL" id="BNCK01000001">
    <property type="protein sequence ID" value="GHF78207.1"/>
    <property type="molecule type" value="Genomic_DNA"/>
</dbReference>
<dbReference type="PROSITE" id="PS50164">
    <property type="entry name" value="GIY_YIG"/>
    <property type="match status" value="1"/>
</dbReference>
<dbReference type="Gene3D" id="3.40.1440.10">
    <property type="entry name" value="GIY-YIG endonuclease"/>
    <property type="match status" value="1"/>
</dbReference>
<reference evidence="3" key="1">
    <citation type="journal article" date="2014" name="Int. J. Syst. Evol. Microbiol.">
        <title>Complete genome sequence of Corynebacterium casei LMG S-19264T (=DSM 44701T), isolated from a smear-ripened cheese.</title>
        <authorList>
            <consortium name="US DOE Joint Genome Institute (JGI-PGF)"/>
            <person name="Walter F."/>
            <person name="Albersmeier A."/>
            <person name="Kalinowski J."/>
            <person name="Ruckert C."/>
        </authorList>
    </citation>
    <scope>NUCLEOTIDE SEQUENCE</scope>
    <source>
        <strain evidence="3">KCTC 42731</strain>
    </source>
</reference>
<evidence type="ECO:0000313" key="3">
    <source>
        <dbReference type="EMBL" id="GHF78207.1"/>
    </source>
</evidence>
<keyword evidence="4" id="KW-1185">Reference proteome</keyword>
<dbReference type="InterPro" id="IPR035901">
    <property type="entry name" value="GIY-YIG_endonuc_sf"/>
</dbReference>
<evidence type="ECO:0000259" key="2">
    <source>
        <dbReference type="PROSITE" id="PS50164"/>
    </source>
</evidence>
<organism evidence="3 4">
    <name type="scientific">Thalassotalea marina</name>
    <dbReference type="NCBI Taxonomy" id="1673741"/>
    <lineage>
        <taxon>Bacteria</taxon>
        <taxon>Pseudomonadati</taxon>
        <taxon>Pseudomonadota</taxon>
        <taxon>Gammaproteobacteria</taxon>
        <taxon>Alteromonadales</taxon>
        <taxon>Colwelliaceae</taxon>
        <taxon>Thalassotalea</taxon>
    </lineage>
</organism>
<reference evidence="3" key="2">
    <citation type="submission" date="2020-09" db="EMBL/GenBank/DDBJ databases">
        <authorList>
            <person name="Sun Q."/>
            <person name="Kim S."/>
        </authorList>
    </citation>
    <scope>NUCLEOTIDE SEQUENCE</scope>
    <source>
        <strain evidence="3">KCTC 42731</strain>
    </source>
</reference>
<dbReference type="CDD" id="cd10456">
    <property type="entry name" value="GIY-YIG_UPF0213"/>
    <property type="match status" value="1"/>
</dbReference>
<proteinExistence type="inferred from homology"/>
<feature type="domain" description="GIY-YIG" evidence="2">
    <location>
        <begin position="5"/>
        <end position="82"/>
    </location>
</feature>
<evidence type="ECO:0000256" key="1">
    <source>
        <dbReference type="ARBA" id="ARBA00007435"/>
    </source>
</evidence>
<name>A0A919EHB2_9GAMM</name>
<comment type="caution">
    <text evidence="3">The sequence shown here is derived from an EMBL/GenBank/DDBJ whole genome shotgun (WGS) entry which is preliminary data.</text>
</comment>
<dbReference type="AlphaFoldDB" id="A0A919EHB2"/>
<dbReference type="InterPro" id="IPR050190">
    <property type="entry name" value="UPF0213_domain"/>
</dbReference>
<protein>
    <recommendedName>
        <fullName evidence="2">GIY-YIG domain-containing protein</fullName>
    </recommendedName>
</protein>
<gene>
    <name evidence="3" type="ORF">GCM10017161_01560</name>
</gene>
<evidence type="ECO:0000313" key="4">
    <source>
        <dbReference type="Proteomes" id="UP000623842"/>
    </source>
</evidence>
<dbReference type="RefSeq" id="WP_189766817.1">
    <property type="nucleotide sequence ID" value="NZ_BNCK01000001.1"/>
</dbReference>
<accession>A0A919EHB2</accession>
<dbReference type="InterPro" id="IPR000305">
    <property type="entry name" value="GIY-YIG_endonuc"/>
</dbReference>
<sequence length="92" mass="10752">MNADKPWFIYLLRCADNSLYAGVTTDISRRLLEHNTCNVKGAKYTRVRRPVTLAYAEPANTRQQACQREYQIRKLSKTKKEQLVNSYIKTQL</sequence>
<dbReference type="Proteomes" id="UP000623842">
    <property type="component" value="Unassembled WGS sequence"/>
</dbReference>
<dbReference type="PANTHER" id="PTHR34477">
    <property type="entry name" value="UPF0213 PROTEIN YHBQ"/>
    <property type="match status" value="1"/>
</dbReference>
<dbReference type="PANTHER" id="PTHR34477:SF1">
    <property type="entry name" value="UPF0213 PROTEIN YHBQ"/>
    <property type="match status" value="1"/>
</dbReference>
<comment type="similarity">
    <text evidence="1">Belongs to the UPF0213 family.</text>
</comment>